<dbReference type="InterPro" id="IPR013630">
    <property type="entry name" value="Methyltransf_Zn-bd_dom_put"/>
</dbReference>
<comment type="caution">
    <text evidence="3">The sequence shown here is derived from an EMBL/GenBank/DDBJ whole genome shotgun (WGS) entry which is preliminary data.</text>
</comment>
<reference evidence="4" key="1">
    <citation type="journal article" date="2017" name="Proc. Natl. Acad. Sci. U.S.A.">
        <title>Simulation of Deepwater Horizon oil plume reveals substrate specialization within a complex community of hydrocarbon-degraders.</title>
        <authorList>
            <person name="Hu P."/>
            <person name="Dubinsky E.A."/>
            <person name="Probst A.J."/>
            <person name="Wang J."/>
            <person name="Sieber C.M.K."/>
            <person name="Tom L.M."/>
            <person name="Gardinali P."/>
            <person name="Banfield J.F."/>
            <person name="Atlas R.M."/>
            <person name="Andersen G.L."/>
        </authorList>
    </citation>
    <scope>NUCLEOTIDE SEQUENCE [LARGE SCALE GENOMIC DNA]</scope>
</reference>
<feature type="domain" description="C-methyltransferase" evidence="2">
    <location>
        <begin position="245"/>
        <end position="402"/>
    </location>
</feature>
<keyword evidence="3" id="KW-0808">Transferase</keyword>
<evidence type="ECO:0000259" key="2">
    <source>
        <dbReference type="Pfam" id="PF08484"/>
    </source>
</evidence>
<organism evidence="3 4">
    <name type="scientific">Halobacteriovorax marinus</name>
    <dbReference type="NCBI Taxonomy" id="97084"/>
    <lineage>
        <taxon>Bacteria</taxon>
        <taxon>Pseudomonadati</taxon>
        <taxon>Bdellovibrionota</taxon>
        <taxon>Bacteriovoracia</taxon>
        <taxon>Bacteriovoracales</taxon>
        <taxon>Halobacteriovoraceae</taxon>
        <taxon>Halobacteriovorax</taxon>
    </lineage>
</organism>
<dbReference type="Proteomes" id="UP000196531">
    <property type="component" value="Unassembled WGS sequence"/>
</dbReference>
<dbReference type="Gene3D" id="6.10.250.3100">
    <property type="match status" value="1"/>
</dbReference>
<evidence type="ECO:0000313" key="3">
    <source>
        <dbReference type="EMBL" id="OUR98795.1"/>
    </source>
</evidence>
<dbReference type="GO" id="GO:0008168">
    <property type="term" value="F:methyltransferase activity"/>
    <property type="evidence" value="ECO:0007669"/>
    <property type="project" value="UniProtKB-KW"/>
</dbReference>
<dbReference type="GO" id="GO:0032259">
    <property type="term" value="P:methylation"/>
    <property type="evidence" value="ECO:0007669"/>
    <property type="project" value="UniProtKB-KW"/>
</dbReference>
<proteinExistence type="predicted"/>
<dbReference type="InterPro" id="IPR013691">
    <property type="entry name" value="MeTrfase_14"/>
</dbReference>
<dbReference type="Pfam" id="PF08421">
    <property type="entry name" value="Methyltransf_13"/>
    <property type="match status" value="1"/>
</dbReference>
<gene>
    <name evidence="3" type="ORF">A9Q84_05115</name>
</gene>
<dbReference type="PANTHER" id="PTHR43861:SF5">
    <property type="entry name" value="BLL5978 PROTEIN"/>
    <property type="match status" value="1"/>
</dbReference>
<dbReference type="AlphaFoldDB" id="A0A1Y5FHI5"/>
<accession>A0A1Y5FHI5</accession>
<dbReference type="Gene3D" id="6.20.50.110">
    <property type="entry name" value="Methyltransferase, zinc-binding domain"/>
    <property type="match status" value="1"/>
</dbReference>
<dbReference type="Pfam" id="PF13489">
    <property type="entry name" value="Methyltransf_23"/>
    <property type="match status" value="1"/>
</dbReference>
<protein>
    <submittedName>
        <fullName evidence="3">SAM-dependent methyltransferase</fullName>
    </submittedName>
</protein>
<dbReference type="EMBL" id="MAAO01000004">
    <property type="protein sequence ID" value="OUR98795.1"/>
    <property type="molecule type" value="Genomic_DNA"/>
</dbReference>
<dbReference type="SUPFAM" id="SSF53335">
    <property type="entry name" value="S-adenosyl-L-methionine-dependent methyltransferases"/>
    <property type="match status" value="1"/>
</dbReference>
<evidence type="ECO:0000313" key="4">
    <source>
        <dbReference type="Proteomes" id="UP000196531"/>
    </source>
</evidence>
<dbReference type="Gene3D" id="3.40.50.720">
    <property type="entry name" value="NAD(P)-binding Rossmann-like Domain"/>
    <property type="match status" value="1"/>
</dbReference>
<keyword evidence="3" id="KW-0489">Methyltransferase</keyword>
<feature type="domain" description="Methyltransferase putative zinc binding" evidence="1">
    <location>
        <begin position="3"/>
        <end position="64"/>
    </location>
</feature>
<dbReference type="InterPro" id="IPR029063">
    <property type="entry name" value="SAM-dependent_MTases_sf"/>
</dbReference>
<sequence>MECRNCKNTLKHKFADLESSPPSNSFISEEGLNEVEHYYPLKIFVCEKCFLVQVDEYKKTETIFDDSYAYFSSFSKSWLEHAKKYSYEIKDYLDLNSESMVIEVASNDGYLLKNFKDMGIPCLGVEPTKNTAKVSMQKGIETICEFFGEELGKYLVNQNKQADLIIGNNVLAHVPDIHDFVQGFTETLKPEGIVTLEFPYLVNLIKLNQFDTIYHEHFSYLSITAIKDVFGKHDLEIFKIDELDTHGGSLRVYVKRVESKRAITPSVGKILDLEKEVGIDKIEFYENFQEKCDTIKLELLEFLISKKKEGAKVAAYGAAAKGNTLLNYCGVKKDLLSFVVDASPYKQGKYLPGSRIPVVNMDVLLKEKPDYIIILPWNLKTEITALLKEKCDWNYKLVVPIPALEIFEE</sequence>
<dbReference type="PANTHER" id="PTHR43861">
    <property type="entry name" value="TRANS-ACONITATE 2-METHYLTRANSFERASE-RELATED"/>
    <property type="match status" value="1"/>
</dbReference>
<name>A0A1Y5FHI5_9BACT</name>
<dbReference type="Gene3D" id="3.40.50.150">
    <property type="entry name" value="Vaccinia Virus protein VP39"/>
    <property type="match status" value="1"/>
</dbReference>
<dbReference type="InterPro" id="IPR038576">
    <property type="entry name" value="Methyltransf_Zn-bd_dom_put_sf"/>
</dbReference>
<evidence type="ECO:0000259" key="1">
    <source>
        <dbReference type="Pfam" id="PF08421"/>
    </source>
</evidence>
<dbReference type="Pfam" id="PF08484">
    <property type="entry name" value="Methyltransf_14"/>
    <property type="match status" value="1"/>
</dbReference>